<feature type="compositionally biased region" description="Basic and acidic residues" evidence="1">
    <location>
        <begin position="254"/>
        <end position="265"/>
    </location>
</feature>
<feature type="compositionally biased region" description="Polar residues" evidence="1">
    <location>
        <begin position="173"/>
        <end position="184"/>
    </location>
</feature>
<evidence type="ECO:0008006" key="4">
    <source>
        <dbReference type="Google" id="ProtNLM"/>
    </source>
</evidence>
<organism evidence="2 3">
    <name type="scientific">Tanacetum coccineum</name>
    <dbReference type="NCBI Taxonomy" id="301880"/>
    <lineage>
        <taxon>Eukaryota</taxon>
        <taxon>Viridiplantae</taxon>
        <taxon>Streptophyta</taxon>
        <taxon>Embryophyta</taxon>
        <taxon>Tracheophyta</taxon>
        <taxon>Spermatophyta</taxon>
        <taxon>Magnoliopsida</taxon>
        <taxon>eudicotyledons</taxon>
        <taxon>Gunneridae</taxon>
        <taxon>Pentapetalae</taxon>
        <taxon>asterids</taxon>
        <taxon>campanulids</taxon>
        <taxon>Asterales</taxon>
        <taxon>Asteraceae</taxon>
        <taxon>Asteroideae</taxon>
        <taxon>Anthemideae</taxon>
        <taxon>Anthemidinae</taxon>
        <taxon>Tanacetum</taxon>
    </lineage>
</organism>
<proteinExistence type="predicted"/>
<evidence type="ECO:0000313" key="3">
    <source>
        <dbReference type="Proteomes" id="UP001151760"/>
    </source>
</evidence>
<feature type="region of interest" description="Disordered" evidence="1">
    <location>
        <begin position="1"/>
        <end position="20"/>
    </location>
</feature>
<protein>
    <recommendedName>
        <fullName evidence="4">Integrase catalytic domain-containing protein</fullName>
    </recommendedName>
</protein>
<feature type="region of interest" description="Disordered" evidence="1">
    <location>
        <begin position="172"/>
        <end position="282"/>
    </location>
</feature>
<sequence>MSDNPLNKTKQIWKPKGRLSDNEFAQDQAGRTGHALVSGLRLFKTYDGESLLAYFIKVCPRTPQQNGVVERRNRNTGEAATYNDDILESSHVSMAEAVLPEYLVLCADPTNDSRKSRKISAKADMGFHWTDTEGWRCYFQPCYDEQTFETIIGVNEPVSSATEINAQVVPPGTSLSTTIAQDAPSTSASSTTSDIHPPVQHQEIAEEPTHEDTPINHDVLHPSHNLVTGDPGSAQSSSGNVNSAEPIQVNNPPDHLKDWTKDHPLDNIVGNPLRPVIYQKNS</sequence>
<comment type="caution">
    <text evidence="2">The sequence shown here is derived from an EMBL/GenBank/DDBJ whole genome shotgun (WGS) entry which is preliminary data.</text>
</comment>
<dbReference type="EMBL" id="BQNB010019642">
    <property type="protein sequence ID" value="GJT87490.1"/>
    <property type="molecule type" value="Genomic_DNA"/>
</dbReference>
<gene>
    <name evidence="2" type="ORF">Tco_1069207</name>
</gene>
<name>A0ABQ5HIA9_9ASTR</name>
<dbReference type="Proteomes" id="UP001151760">
    <property type="component" value="Unassembled WGS sequence"/>
</dbReference>
<evidence type="ECO:0000256" key="1">
    <source>
        <dbReference type="SAM" id="MobiDB-lite"/>
    </source>
</evidence>
<keyword evidence="3" id="KW-1185">Reference proteome</keyword>
<feature type="compositionally biased region" description="Polar residues" evidence="1">
    <location>
        <begin position="1"/>
        <end position="10"/>
    </location>
</feature>
<reference evidence="2" key="1">
    <citation type="journal article" date="2022" name="Int. J. Mol. Sci.">
        <title>Draft Genome of Tanacetum Coccineum: Genomic Comparison of Closely Related Tanacetum-Family Plants.</title>
        <authorList>
            <person name="Yamashiro T."/>
            <person name="Shiraishi A."/>
            <person name="Nakayama K."/>
            <person name="Satake H."/>
        </authorList>
    </citation>
    <scope>NUCLEOTIDE SEQUENCE</scope>
</reference>
<accession>A0ABQ5HIA9</accession>
<reference evidence="2" key="2">
    <citation type="submission" date="2022-01" db="EMBL/GenBank/DDBJ databases">
        <authorList>
            <person name="Yamashiro T."/>
            <person name="Shiraishi A."/>
            <person name="Satake H."/>
            <person name="Nakayama K."/>
        </authorList>
    </citation>
    <scope>NUCLEOTIDE SEQUENCE</scope>
</reference>
<feature type="compositionally biased region" description="Basic and acidic residues" evidence="1">
    <location>
        <begin position="203"/>
        <end position="221"/>
    </location>
</feature>
<evidence type="ECO:0000313" key="2">
    <source>
        <dbReference type="EMBL" id="GJT87490.1"/>
    </source>
</evidence>
<feature type="compositionally biased region" description="Polar residues" evidence="1">
    <location>
        <begin position="233"/>
        <end position="251"/>
    </location>
</feature>